<organism evidence="3 4">
    <name type="scientific">Roseivivax jejudonensis</name>
    <dbReference type="NCBI Taxonomy" id="1529041"/>
    <lineage>
        <taxon>Bacteria</taxon>
        <taxon>Pseudomonadati</taxon>
        <taxon>Pseudomonadota</taxon>
        <taxon>Alphaproteobacteria</taxon>
        <taxon>Rhodobacterales</taxon>
        <taxon>Roseobacteraceae</taxon>
        <taxon>Roseivivax</taxon>
    </lineage>
</organism>
<dbReference type="InterPro" id="IPR001279">
    <property type="entry name" value="Metallo-B-lactamas"/>
</dbReference>
<sequence length="321" mass="35809">MIDPVLEQTGRYLKLLEELDLRLVKVIDTHIHADHVSAMGRLRDATRCVTVMGEQSPADFVSMRVGDNEKIGIEGLSLTALHTPGHTSESYSFLMNDRVFTGDTLLIRGTGRTDFQNGDPYDQYHSLFDRLLKLPEQTLVFPAHDYKGDTVTTIGEEKAHNPRLQVGSAEEYAELMNSLNLPNPKMMDVAVPENLRLGLRMDAQARVRAHPAEDILMNWPATEFRLVDLREESERRRDGVIPGSLHMPYDKFAAFCGASGELRQVAERKPVVLYCAVGERSTLAVEIAVEAGITNVGHMPGGFRYWKTVGGPVEFYGPSIN</sequence>
<dbReference type="AlphaFoldDB" id="A0A1X6YPY4"/>
<dbReference type="CDD" id="cd00158">
    <property type="entry name" value="RHOD"/>
    <property type="match status" value="1"/>
</dbReference>
<dbReference type="EMBL" id="FWFK01000002">
    <property type="protein sequence ID" value="SLN25967.1"/>
    <property type="molecule type" value="Genomic_DNA"/>
</dbReference>
<dbReference type="CDD" id="cd07724">
    <property type="entry name" value="POD-like_MBL-fold"/>
    <property type="match status" value="1"/>
</dbReference>
<reference evidence="3 4" key="1">
    <citation type="submission" date="2017-03" db="EMBL/GenBank/DDBJ databases">
        <authorList>
            <person name="Afonso C.L."/>
            <person name="Miller P.J."/>
            <person name="Scott M.A."/>
            <person name="Spackman E."/>
            <person name="Goraichik I."/>
            <person name="Dimitrov K.M."/>
            <person name="Suarez D.L."/>
            <person name="Swayne D.E."/>
        </authorList>
    </citation>
    <scope>NUCLEOTIDE SEQUENCE [LARGE SCALE GENOMIC DNA]</scope>
    <source>
        <strain evidence="3 4">CECT 8625</strain>
    </source>
</reference>
<keyword evidence="4" id="KW-1185">Reference proteome</keyword>
<dbReference type="GO" id="GO:0050313">
    <property type="term" value="F:sulfur dioxygenase activity"/>
    <property type="evidence" value="ECO:0007669"/>
    <property type="project" value="InterPro"/>
</dbReference>
<gene>
    <name evidence="3" type="primary">blh_2</name>
    <name evidence="3" type="ORF">ROJ8625_01033</name>
</gene>
<dbReference type="GO" id="GO:0046872">
    <property type="term" value="F:metal ion binding"/>
    <property type="evidence" value="ECO:0007669"/>
    <property type="project" value="UniProtKB-KW"/>
</dbReference>
<proteinExistence type="predicted"/>
<dbReference type="InterPro" id="IPR044528">
    <property type="entry name" value="POD-like_MBL-fold"/>
</dbReference>
<dbReference type="SUPFAM" id="SSF52821">
    <property type="entry name" value="Rhodanese/Cell cycle control phosphatase"/>
    <property type="match status" value="1"/>
</dbReference>
<dbReference type="GO" id="GO:0070813">
    <property type="term" value="P:hydrogen sulfide metabolic process"/>
    <property type="evidence" value="ECO:0007669"/>
    <property type="project" value="TreeGrafter"/>
</dbReference>
<evidence type="ECO:0000256" key="1">
    <source>
        <dbReference type="ARBA" id="ARBA00022723"/>
    </source>
</evidence>
<dbReference type="Gene3D" id="3.60.15.10">
    <property type="entry name" value="Ribonuclease Z/Hydroxyacylglutathione hydrolase-like"/>
    <property type="match status" value="1"/>
</dbReference>
<keyword evidence="1" id="KW-0479">Metal-binding</keyword>
<dbReference type="InterPro" id="IPR001763">
    <property type="entry name" value="Rhodanese-like_dom"/>
</dbReference>
<dbReference type="GO" id="GO:0016787">
    <property type="term" value="F:hydrolase activity"/>
    <property type="evidence" value="ECO:0007669"/>
    <property type="project" value="UniProtKB-KW"/>
</dbReference>
<dbReference type="Pfam" id="PF00753">
    <property type="entry name" value="Lactamase_B"/>
    <property type="match status" value="2"/>
</dbReference>
<dbReference type="PANTHER" id="PTHR43084:SF1">
    <property type="entry name" value="PERSULFIDE DIOXYGENASE ETHE1, MITOCHONDRIAL"/>
    <property type="match status" value="1"/>
</dbReference>
<dbReference type="PROSITE" id="PS50206">
    <property type="entry name" value="RHODANESE_3"/>
    <property type="match status" value="1"/>
</dbReference>
<dbReference type="InterPro" id="IPR036866">
    <property type="entry name" value="RibonucZ/Hydroxyglut_hydro"/>
</dbReference>
<protein>
    <submittedName>
        <fullName evidence="3">Beta-lactamase hydrolase-like protein</fullName>
        <ecNumber evidence="3">3.-.-.-</ecNumber>
    </submittedName>
</protein>
<feature type="domain" description="Rhodanese" evidence="2">
    <location>
        <begin position="220"/>
        <end position="315"/>
    </location>
</feature>
<keyword evidence="3" id="KW-0378">Hydrolase</keyword>
<dbReference type="GO" id="GO:0006749">
    <property type="term" value="P:glutathione metabolic process"/>
    <property type="evidence" value="ECO:0007669"/>
    <property type="project" value="InterPro"/>
</dbReference>
<dbReference type="PANTHER" id="PTHR43084">
    <property type="entry name" value="PERSULFIDE DIOXYGENASE ETHE1"/>
    <property type="match status" value="1"/>
</dbReference>
<dbReference type="SMART" id="SM00849">
    <property type="entry name" value="Lactamase_B"/>
    <property type="match status" value="1"/>
</dbReference>
<dbReference type="Gene3D" id="3.40.250.10">
    <property type="entry name" value="Rhodanese-like domain"/>
    <property type="match status" value="1"/>
</dbReference>
<dbReference type="SMART" id="SM00450">
    <property type="entry name" value="RHOD"/>
    <property type="match status" value="1"/>
</dbReference>
<accession>A0A1X6YPY4</accession>
<dbReference type="InterPro" id="IPR051682">
    <property type="entry name" value="Mito_Persulfide_Diox"/>
</dbReference>
<dbReference type="EC" id="3.-.-.-" evidence="3"/>
<dbReference type="SUPFAM" id="SSF56281">
    <property type="entry name" value="Metallo-hydrolase/oxidoreductase"/>
    <property type="match status" value="1"/>
</dbReference>
<evidence type="ECO:0000313" key="4">
    <source>
        <dbReference type="Proteomes" id="UP000193570"/>
    </source>
</evidence>
<name>A0A1X6YPY4_9RHOB</name>
<evidence type="ECO:0000259" key="2">
    <source>
        <dbReference type="PROSITE" id="PS50206"/>
    </source>
</evidence>
<dbReference type="Proteomes" id="UP000193570">
    <property type="component" value="Unassembled WGS sequence"/>
</dbReference>
<dbReference type="InterPro" id="IPR036873">
    <property type="entry name" value="Rhodanese-like_dom_sf"/>
</dbReference>
<evidence type="ECO:0000313" key="3">
    <source>
        <dbReference type="EMBL" id="SLN25967.1"/>
    </source>
</evidence>
<dbReference type="Pfam" id="PF00581">
    <property type="entry name" value="Rhodanese"/>
    <property type="match status" value="1"/>
</dbReference>